<name>A0A016VMY6_9BILA</name>
<accession>A0A016VMY6</accession>
<organism evidence="1 2">
    <name type="scientific">Ancylostoma ceylanicum</name>
    <dbReference type="NCBI Taxonomy" id="53326"/>
    <lineage>
        <taxon>Eukaryota</taxon>
        <taxon>Metazoa</taxon>
        <taxon>Ecdysozoa</taxon>
        <taxon>Nematoda</taxon>
        <taxon>Chromadorea</taxon>
        <taxon>Rhabditida</taxon>
        <taxon>Rhabditina</taxon>
        <taxon>Rhabditomorpha</taxon>
        <taxon>Strongyloidea</taxon>
        <taxon>Ancylostomatidae</taxon>
        <taxon>Ancylostomatinae</taxon>
        <taxon>Ancylostoma</taxon>
    </lineage>
</organism>
<sequence>MIRAAGYPMNYITLRDAGRKSWFANLGCLARCKFGRKESDEQKERSSPATDMAADCELKNLYIVGSAAMLITAS</sequence>
<keyword evidence="2" id="KW-1185">Reference proteome</keyword>
<proteinExistence type="predicted"/>
<dbReference type="AlphaFoldDB" id="A0A016VMY6"/>
<reference evidence="2" key="1">
    <citation type="journal article" date="2015" name="Nat. Genet.">
        <title>The genome and transcriptome of the zoonotic hookworm Ancylostoma ceylanicum identify infection-specific gene families.</title>
        <authorList>
            <person name="Schwarz E.M."/>
            <person name="Hu Y."/>
            <person name="Antoshechkin I."/>
            <person name="Miller M.M."/>
            <person name="Sternberg P.W."/>
            <person name="Aroian R.V."/>
        </authorList>
    </citation>
    <scope>NUCLEOTIDE SEQUENCE</scope>
    <source>
        <strain evidence="2">HY135</strain>
    </source>
</reference>
<evidence type="ECO:0000313" key="2">
    <source>
        <dbReference type="Proteomes" id="UP000024635"/>
    </source>
</evidence>
<gene>
    <name evidence="1" type="primary">Acey_s0008.g343</name>
    <name evidence="1" type="ORF">Y032_0008g343</name>
</gene>
<comment type="caution">
    <text evidence="1">The sequence shown here is derived from an EMBL/GenBank/DDBJ whole genome shotgun (WGS) entry which is preliminary data.</text>
</comment>
<dbReference type="EMBL" id="JARK01001344">
    <property type="protein sequence ID" value="EYC28108.1"/>
    <property type="molecule type" value="Genomic_DNA"/>
</dbReference>
<protein>
    <submittedName>
        <fullName evidence="1">Uncharacterized protein</fullName>
    </submittedName>
</protein>
<evidence type="ECO:0000313" key="1">
    <source>
        <dbReference type="EMBL" id="EYC28108.1"/>
    </source>
</evidence>
<dbReference type="Proteomes" id="UP000024635">
    <property type="component" value="Unassembled WGS sequence"/>
</dbReference>